<evidence type="ECO:0000256" key="1">
    <source>
        <dbReference type="SAM" id="Phobius"/>
    </source>
</evidence>
<organism evidence="2 3">
    <name type="scientific">Pseudomonas fluorescens</name>
    <dbReference type="NCBI Taxonomy" id="294"/>
    <lineage>
        <taxon>Bacteria</taxon>
        <taxon>Pseudomonadati</taxon>
        <taxon>Pseudomonadota</taxon>
        <taxon>Gammaproteobacteria</taxon>
        <taxon>Pseudomonadales</taxon>
        <taxon>Pseudomonadaceae</taxon>
        <taxon>Pseudomonas</taxon>
    </lineage>
</organism>
<gene>
    <name evidence="2" type="ORF">NCTC10783_00746</name>
</gene>
<keyword evidence="1" id="KW-0472">Membrane</keyword>
<feature type="transmembrane region" description="Helical" evidence="1">
    <location>
        <begin position="41"/>
        <end position="61"/>
    </location>
</feature>
<dbReference type="AlphaFoldDB" id="A0A448BHW2"/>
<sequence>MGGSGAWSEKLIGFSFRKLLFVLISLFLILIFLLERKCLSIIFYLSLVSVFFIVWGGVLPYLNDYWGRNFQDASSLFGLTALCIVAVIGSDRVLLSIVSAAFCFSFVLAVLHCILYFGFSAGAIDVSWVNDFFYQYLAGKGEIFIFTKEPSIRVFWASTSFILVGYTIALFGFLKSNGFFRRLLILFVLWIFVFAAYASDTRALLGYMAFVPVSYVFFRVAAYLLYPFSSGVKIALYVFGMVMVELLLLLAVTPSVLKVLGLNKEGEGTERADQIEAIYHTLSENLFWGIGLGGNSEYLIRSEQAPWSYEMSLWALVMKLGLIGSAILLGILYMALLIPRAGFVPGFEKSKLVRFLCAVGYGYLIVVSTNPFLFSLIGFATIMVFYSWYVYAGRKNVGC</sequence>
<feature type="transmembrane region" description="Helical" evidence="1">
    <location>
        <begin position="234"/>
        <end position="257"/>
    </location>
</feature>
<evidence type="ECO:0008006" key="4">
    <source>
        <dbReference type="Google" id="ProtNLM"/>
    </source>
</evidence>
<reference evidence="2 3" key="1">
    <citation type="submission" date="2018-12" db="EMBL/GenBank/DDBJ databases">
        <authorList>
            <consortium name="Pathogen Informatics"/>
        </authorList>
    </citation>
    <scope>NUCLEOTIDE SEQUENCE [LARGE SCALE GENOMIC DNA]</scope>
    <source>
        <strain evidence="2 3">NCTC10783</strain>
    </source>
</reference>
<evidence type="ECO:0000313" key="3">
    <source>
        <dbReference type="Proteomes" id="UP000278078"/>
    </source>
</evidence>
<feature type="transmembrane region" description="Helical" evidence="1">
    <location>
        <begin position="204"/>
        <end position="222"/>
    </location>
</feature>
<keyword evidence="1" id="KW-0812">Transmembrane</keyword>
<dbReference type="Proteomes" id="UP000278078">
    <property type="component" value="Chromosome"/>
</dbReference>
<dbReference type="EMBL" id="LR134300">
    <property type="protein sequence ID" value="VEE44923.1"/>
    <property type="molecule type" value="Genomic_DNA"/>
</dbReference>
<feature type="transmembrane region" description="Helical" evidence="1">
    <location>
        <begin position="12"/>
        <end position="34"/>
    </location>
</feature>
<keyword evidence="1" id="KW-1133">Transmembrane helix</keyword>
<feature type="transmembrane region" description="Helical" evidence="1">
    <location>
        <begin position="313"/>
        <end position="338"/>
    </location>
</feature>
<feature type="transmembrane region" description="Helical" evidence="1">
    <location>
        <begin position="97"/>
        <end position="119"/>
    </location>
</feature>
<feature type="transmembrane region" description="Helical" evidence="1">
    <location>
        <begin position="154"/>
        <end position="174"/>
    </location>
</feature>
<evidence type="ECO:0000313" key="2">
    <source>
        <dbReference type="EMBL" id="VEE44923.1"/>
    </source>
</evidence>
<feature type="transmembrane region" description="Helical" evidence="1">
    <location>
        <begin position="73"/>
        <end position="90"/>
    </location>
</feature>
<name>A0A448BHW2_PSEFL</name>
<feature type="transmembrane region" description="Helical" evidence="1">
    <location>
        <begin position="179"/>
        <end position="198"/>
    </location>
</feature>
<accession>A0A448BHW2</accession>
<feature type="transmembrane region" description="Helical" evidence="1">
    <location>
        <begin position="350"/>
        <end position="366"/>
    </location>
</feature>
<feature type="transmembrane region" description="Helical" evidence="1">
    <location>
        <begin position="372"/>
        <end position="391"/>
    </location>
</feature>
<protein>
    <recommendedName>
        <fullName evidence="4">O-antigen ligase domain-containing protein</fullName>
    </recommendedName>
</protein>
<proteinExistence type="predicted"/>